<dbReference type="CDD" id="cd06587">
    <property type="entry name" value="VOC"/>
    <property type="match status" value="1"/>
</dbReference>
<keyword evidence="1" id="KW-0479">Metal-binding</keyword>
<keyword evidence="3" id="KW-0560">Oxidoreductase</keyword>
<dbReference type="InterPro" id="IPR004360">
    <property type="entry name" value="Glyas_Fos-R_dOase_dom"/>
</dbReference>
<dbReference type="STRING" id="416944.SAMN05421548_123106"/>
<evidence type="ECO:0000313" key="4">
    <source>
        <dbReference type="Proteomes" id="UP000198908"/>
    </source>
</evidence>
<keyword evidence="4" id="KW-1185">Reference proteome</keyword>
<dbReference type="AlphaFoldDB" id="A0A1G6WRE1"/>
<dbReference type="GO" id="GO:0046491">
    <property type="term" value="P:L-methylmalonyl-CoA metabolic process"/>
    <property type="evidence" value="ECO:0007669"/>
    <property type="project" value="TreeGrafter"/>
</dbReference>
<gene>
    <name evidence="3" type="ORF">SAMN05421548_123106</name>
</gene>
<dbReference type="InterPro" id="IPR037523">
    <property type="entry name" value="VOC_core"/>
</dbReference>
<keyword evidence="3" id="KW-0223">Dioxygenase</keyword>
<evidence type="ECO:0000256" key="1">
    <source>
        <dbReference type="ARBA" id="ARBA00022723"/>
    </source>
</evidence>
<dbReference type="GO" id="GO:0004493">
    <property type="term" value="F:methylmalonyl-CoA epimerase activity"/>
    <property type="evidence" value="ECO:0007669"/>
    <property type="project" value="TreeGrafter"/>
</dbReference>
<dbReference type="Pfam" id="PF00903">
    <property type="entry name" value="Glyoxalase"/>
    <property type="match status" value="1"/>
</dbReference>
<accession>A0A1G6WRE1</accession>
<dbReference type="Proteomes" id="UP000198908">
    <property type="component" value="Unassembled WGS sequence"/>
</dbReference>
<dbReference type="GO" id="GO:0051213">
    <property type="term" value="F:dioxygenase activity"/>
    <property type="evidence" value="ECO:0007669"/>
    <property type="project" value="UniProtKB-KW"/>
</dbReference>
<protein>
    <submittedName>
        <fullName evidence="3">Catechol 2,3-dioxygenase</fullName>
    </submittedName>
</protein>
<reference evidence="4" key="1">
    <citation type="submission" date="2016-09" db="EMBL/GenBank/DDBJ databases">
        <authorList>
            <person name="Varghese N."/>
            <person name="Submissions S."/>
        </authorList>
    </citation>
    <scope>NUCLEOTIDE SEQUENCE [LARGE SCALE GENOMIC DNA]</scope>
    <source>
        <strain evidence="4">TNe-862</strain>
    </source>
</reference>
<dbReference type="GO" id="GO:0046872">
    <property type="term" value="F:metal ion binding"/>
    <property type="evidence" value="ECO:0007669"/>
    <property type="project" value="UniProtKB-KW"/>
</dbReference>
<dbReference type="PANTHER" id="PTHR43048">
    <property type="entry name" value="METHYLMALONYL-COA EPIMERASE"/>
    <property type="match status" value="1"/>
</dbReference>
<dbReference type="RefSeq" id="WP_092001631.1">
    <property type="nucleotide sequence ID" value="NZ_FMYQ01000023.1"/>
</dbReference>
<dbReference type="InterPro" id="IPR051785">
    <property type="entry name" value="MMCE/EMCE_epimerase"/>
</dbReference>
<name>A0A1G6WRE1_9BURK</name>
<dbReference type="EMBL" id="FMYQ01000023">
    <property type="protein sequence ID" value="SDD68520.1"/>
    <property type="molecule type" value="Genomic_DNA"/>
</dbReference>
<sequence length="147" mass="15900">MADFQFRHIALSVGDLSKQRDFYASAFGFVEEIASIELPEMKTRLIILRNGAGAEIELVECAESVAPPRVGLNEVARRRGYFAWALAVNDLEGAFETAVSSGAVAVSAPGDAGRPGVRFAYLQDPEGNFIELLQFREAGVSERACST</sequence>
<dbReference type="SUPFAM" id="SSF54593">
    <property type="entry name" value="Glyoxalase/Bleomycin resistance protein/Dihydroxybiphenyl dioxygenase"/>
    <property type="match status" value="1"/>
</dbReference>
<dbReference type="InterPro" id="IPR029068">
    <property type="entry name" value="Glyas_Bleomycin-R_OHBP_Dase"/>
</dbReference>
<feature type="domain" description="VOC" evidence="2">
    <location>
        <begin position="5"/>
        <end position="135"/>
    </location>
</feature>
<dbReference type="PANTHER" id="PTHR43048:SF3">
    <property type="entry name" value="METHYLMALONYL-COA EPIMERASE, MITOCHONDRIAL"/>
    <property type="match status" value="1"/>
</dbReference>
<organism evidence="3 4">
    <name type="scientific">Paraburkholderia lycopersici</name>
    <dbReference type="NCBI Taxonomy" id="416944"/>
    <lineage>
        <taxon>Bacteria</taxon>
        <taxon>Pseudomonadati</taxon>
        <taxon>Pseudomonadota</taxon>
        <taxon>Betaproteobacteria</taxon>
        <taxon>Burkholderiales</taxon>
        <taxon>Burkholderiaceae</taxon>
        <taxon>Paraburkholderia</taxon>
    </lineage>
</organism>
<evidence type="ECO:0000259" key="2">
    <source>
        <dbReference type="PROSITE" id="PS51819"/>
    </source>
</evidence>
<dbReference type="Gene3D" id="3.10.180.10">
    <property type="entry name" value="2,3-Dihydroxybiphenyl 1,2-Dioxygenase, domain 1"/>
    <property type="match status" value="1"/>
</dbReference>
<proteinExistence type="predicted"/>
<dbReference type="OrthoDB" id="9795618at2"/>
<evidence type="ECO:0000313" key="3">
    <source>
        <dbReference type="EMBL" id="SDD68520.1"/>
    </source>
</evidence>
<dbReference type="PROSITE" id="PS51819">
    <property type="entry name" value="VOC"/>
    <property type="match status" value="1"/>
</dbReference>